<dbReference type="GO" id="GO:0010506">
    <property type="term" value="P:regulation of autophagy"/>
    <property type="evidence" value="ECO:0007669"/>
    <property type="project" value="InterPro"/>
</dbReference>
<accession>A0A0F7TPX1</accession>
<reference evidence="5" key="1">
    <citation type="journal article" date="2015" name="Genome Announc.">
        <title>Draft genome sequence of the fungus Penicillium brasilianum MG11.</title>
        <authorList>
            <person name="Horn F."/>
            <person name="Linde J."/>
            <person name="Mattern D.J."/>
            <person name="Walther G."/>
            <person name="Guthke R."/>
            <person name="Brakhage A.A."/>
            <person name="Valiante V."/>
        </authorList>
    </citation>
    <scope>NUCLEOTIDE SEQUENCE [LARGE SCALE GENOMIC DNA]</scope>
    <source>
        <strain evidence="5">MG11</strain>
    </source>
</reference>
<dbReference type="OrthoDB" id="8596411at2759"/>
<dbReference type="SMART" id="SM00220">
    <property type="entry name" value="S_TKc"/>
    <property type="match status" value="1"/>
</dbReference>
<feature type="domain" description="Protein kinase" evidence="3">
    <location>
        <begin position="113"/>
        <end position="449"/>
    </location>
</feature>
<dbReference type="SUPFAM" id="SSF56112">
    <property type="entry name" value="Protein kinase-like (PK-like)"/>
    <property type="match status" value="1"/>
</dbReference>
<sequence length="476" mass="55410">MFVPKYETPGYWKGAFCFAAQDLVNPQSEIAQRYPHLYQVFRARLESAYADRNNRPVSLCSHTTFHQGYKGCRSDGDDFQKREWPPTFNRPDPVRDITGTRLKHMCSELKDRMDVYGLAGEGTFGSVFLAREQDNDKSNDPETLQHYAVKVQRHQTLLGALQANHCDPPNGPVPDNQESLRHIPEEALIMLFLSESDRFPTLDSVYTHDRFQAIVMSPCIDYNSERQPSPPGNFSREFPAFTARYLLTQDHRPLFNAEEGRKVATQLFQAMRQLADMNAWHNDISVNNILVDKNLNTQMIDLGDIAFGLEERIFFERNYMYVPFQEYQLSPELAQCITNRVGMSINVDVTHDLRHEVMWKFATMIYGILHGFWPWNEPPKNGSAHPNLLDARVFTDGQQILPRRYRIVNDPLPIDENLPQDCKDVLHAMFSKNPEDRPTLAELEGYPWFSQWARETQFYERPFSTEFRHSFSRRNN</sequence>
<dbReference type="AlphaFoldDB" id="A0A0F7TPX1"/>
<dbReference type="STRING" id="104259.A0A0F7TPX1"/>
<name>A0A0F7TPX1_PENBI</name>
<dbReference type="Proteomes" id="UP000042958">
    <property type="component" value="Unassembled WGS sequence"/>
</dbReference>
<organism evidence="4 5">
    <name type="scientific">Penicillium brasilianum</name>
    <dbReference type="NCBI Taxonomy" id="104259"/>
    <lineage>
        <taxon>Eukaryota</taxon>
        <taxon>Fungi</taxon>
        <taxon>Dikarya</taxon>
        <taxon>Ascomycota</taxon>
        <taxon>Pezizomycotina</taxon>
        <taxon>Eurotiomycetes</taxon>
        <taxon>Eurotiomycetidae</taxon>
        <taxon>Eurotiales</taxon>
        <taxon>Aspergillaceae</taxon>
        <taxon>Penicillium</taxon>
    </lineage>
</organism>
<dbReference type="InterPro" id="IPR011009">
    <property type="entry name" value="Kinase-like_dom_sf"/>
</dbReference>
<dbReference type="InterPro" id="IPR045269">
    <property type="entry name" value="Atg1-like"/>
</dbReference>
<keyword evidence="5" id="KW-1185">Reference proteome</keyword>
<evidence type="ECO:0000259" key="3">
    <source>
        <dbReference type="PROSITE" id="PS50011"/>
    </source>
</evidence>
<dbReference type="PROSITE" id="PS50011">
    <property type="entry name" value="PROTEIN_KINASE_DOM"/>
    <property type="match status" value="1"/>
</dbReference>
<evidence type="ECO:0000313" key="4">
    <source>
        <dbReference type="EMBL" id="CEJ58779.1"/>
    </source>
</evidence>
<dbReference type="Pfam" id="PF00069">
    <property type="entry name" value="Pkinase"/>
    <property type="match status" value="1"/>
</dbReference>
<dbReference type="PANTHER" id="PTHR24348">
    <property type="entry name" value="SERINE/THREONINE-PROTEIN KINASE UNC-51-RELATED"/>
    <property type="match status" value="1"/>
</dbReference>
<proteinExistence type="predicted"/>
<dbReference type="EMBL" id="CDHK01000006">
    <property type="protein sequence ID" value="CEJ58779.1"/>
    <property type="molecule type" value="Genomic_DNA"/>
</dbReference>
<dbReference type="GO" id="GO:0005524">
    <property type="term" value="F:ATP binding"/>
    <property type="evidence" value="ECO:0007669"/>
    <property type="project" value="InterPro"/>
</dbReference>
<dbReference type="GO" id="GO:0004674">
    <property type="term" value="F:protein serine/threonine kinase activity"/>
    <property type="evidence" value="ECO:0007669"/>
    <property type="project" value="InterPro"/>
</dbReference>
<gene>
    <name evidence="4" type="ORF">PMG11_07425</name>
</gene>
<dbReference type="InterPro" id="IPR000719">
    <property type="entry name" value="Prot_kinase_dom"/>
</dbReference>
<protein>
    <recommendedName>
        <fullName evidence="2">Autophagy-related protein 1</fullName>
    </recommendedName>
</protein>
<comment type="subcellular location">
    <subcellularLocation>
        <location evidence="1">Preautophagosomal structure membrane</location>
        <topology evidence="1">Peripheral membrane protein</topology>
    </subcellularLocation>
</comment>
<dbReference type="GO" id="GO:0034045">
    <property type="term" value="C:phagophore assembly site membrane"/>
    <property type="evidence" value="ECO:0007669"/>
    <property type="project" value="UniProtKB-SubCell"/>
</dbReference>
<dbReference type="Gene3D" id="1.10.510.10">
    <property type="entry name" value="Transferase(Phosphotransferase) domain 1"/>
    <property type="match status" value="1"/>
</dbReference>
<evidence type="ECO:0000256" key="1">
    <source>
        <dbReference type="ARBA" id="ARBA00004623"/>
    </source>
</evidence>
<evidence type="ECO:0000313" key="5">
    <source>
        <dbReference type="Proteomes" id="UP000042958"/>
    </source>
</evidence>
<evidence type="ECO:0000256" key="2">
    <source>
        <dbReference type="ARBA" id="ARBA00030237"/>
    </source>
</evidence>